<reference evidence="1 2" key="1">
    <citation type="submission" date="2021-10" db="EMBL/GenBank/DDBJ databases">
        <title>Anaerobic single-cell dispensing facilitates the cultivation of human gut bacteria.</title>
        <authorList>
            <person name="Afrizal A."/>
        </authorList>
    </citation>
    <scope>NUCLEOTIDE SEQUENCE [LARGE SCALE GENOMIC DNA]</scope>
    <source>
        <strain evidence="1 2">CLA-AA-H244</strain>
    </source>
</reference>
<dbReference type="RefSeq" id="WP_308727415.1">
    <property type="nucleotide sequence ID" value="NZ_JAJEQF010000001.1"/>
</dbReference>
<dbReference type="AlphaFoldDB" id="A0AAE3AVA5"/>
<proteinExistence type="predicted"/>
<name>A0AAE3AVA5_9FIRM</name>
<dbReference type="GO" id="GO:0005975">
    <property type="term" value="P:carbohydrate metabolic process"/>
    <property type="evidence" value="ECO:0007669"/>
    <property type="project" value="InterPro"/>
</dbReference>
<comment type="caution">
    <text evidence="1">The sequence shown here is derived from an EMBL/GenBank/DDBJ whole genome shotgun (WGS) entry which is preliminary data.</text>
</comment>
<evidence type="ECO:0000313" key="2">
    <source>
        <dbReference type="Proteomes" id="UP001199355"/>
    </source>
</evidence>
<dbReference type="EMBL" id="JAJEQF010000001">
    <property type="protein sequence ID" value="MCC2166175.1"/>
    <property type="molecule type" value="Genomic_DNA"/>
</dbReference>
<protein>
    <recommendedName>
        <fullName evidence="3">Carbohydrate binding domain protein</fullName>
    </recommendedName>
</protein>
<evidence type="ECO:0000313" key="1">
    <source>
        <dbReference type="EMBL" id="MCC2166175.1"/>
    </source>
</evidence>
<dbReference type="InterPro" id="IPR036573">
    <property type="entry name" value="CBM_sf_5/12"/>
</dbReference>
<dbReference type="SUPFAM" id="SSF51055">
    <property type="entry name" value="Carbohydrate binding domain"/>
    <property type="match status" value="1"/>
</dbReference>
<sequence>MFTEKAKENLKAMLWQAKISAVDNTDAQALSVPSLYPEWEALKDGEHLAKGQRVTYRNVLYNVLSDHDKQAQWTPEAAPSLFAKVLIPDSGVIPDWEQPLSTNGYKKGDRVRHKSKIWESLVDNNVWEPGVIGTEGQWKEVTE</sequence>
<dbReference type="Gene3D" id="2.10.10.90">
    <property type="match status" value="1"/>
</dbReference>
<accession>A0AAE3AVA5</accession>
<dbReference type="GO" id="GO:0005576">
    <property type="term" value="C:extracellular region"/>
    <property type="evidence" value="ECO:0007669"/>
    <property type="project" value="InterPro"/>
</dbReference>
<evidence type="ECO:0008006" key="3">
    <source>
        <dbReference type="Google" id="ProtNLM"/>
    </source>
</evidence>
<gene>
    <name evidence="1" type="ORF">LKD45_00410</name>
</gene>
<organism evidence="1 2">
    <name type="scientific">Gallintestinimicrobium propionicum</name>
    <dbReference type="NCBI Taxonomy" id="2981770"/>
    <lineage>
        <taxon>Bacteria</taxon>
        <taxon>Bacillati</taxon>
        <taxon>Bacillota</taxon>
        <taxon>Clostridia</taxon>
        <taxon>Lachnospirales</taxon>
        <taxon>Lachnospiraceae</taxon>
        <taxon>Gallintestinimicrobium</taxon>
    </lineage>
</organism>
<dbReference type="Proteomes" id="UP001199355">
    <property type="component" value="Unassembled WGS sequence"/>
</dbReference>
<keyword evidence="2" id="KW-1185">Reference proteome</keyword>
<dbReference type="GO" id="GO:0004553">
    <property type="term" value="F:hydrolase activity, hydrolyzing O-glycosyl compounds"/>
    <property type="evidence" value="ECO:0007669"/>
    <property type="project" value="InterPro"/>
</dbReference>
<dbReference type="GO" id="GO:0030246">
    <property type="term" value="F:carbohydrate binding"/>
    <property type="evidence" value="ECO:0007669"/>
    <property type="project" value="InterPro"/>
</dbReference>